<proteinExistence type="predicted"/>
<evidence type="ECO:0000313" key="2">
    <source>
        <dbReference type="Proteomes" id="UP000515512"/>
    </source>
</evidence>
<keyword evidence="2" id="KW-1185">Reference proteome</keyword>
<gene>
    <name evidence="1" type="ORF">H0264_18705</name>
</gene>
<dbReference type="KEGG" id="nhu:H0264_18705"/>
<evidence type="ECO:0000313" key="1">
    <source>
        <dbReference type="EMBL" id="QLY33991.1"/>
    </source>
</evidence>
<sequence length="359" mass="40391">MNHNKKADRYTALERRHRAQIIGGLRDNGLSYGQIRELLGITLRQVENCLGEATALREQGFRISEIAAELGVPAGSMGRVLPGPRKGKLTERQSETLTALIHMHGMQIDVLAEFLNVYESTAYAIVHALIDYGAVHPLMQAQRGRAWAVPKRDPAGRVLGWRPSDWQPSLMFANHYRAVAQARIMLVGSDPDLWVSERILRHEAEKHARVEAERQHTRPVLEFSSSREPMPGRPHVHDGWFLGVVDGTHGWWAVEVELSKKDPSSLDTALQGAIRAAREAQPHKLIGLLYLCRTKAVINAVEAAHTRLPAELARIKLLFAVGDFDEDWDAFVTRRRELRAVKKANRLRRKATHLSQEAS</sequence>
<protein>
    <submittedName>
        <fullName evidence="1">Uncharacterized protein</fullName>
    </submittedName>
</protein>
<dbReference type="AlphaFoldDB" id="A0A7D6VF80"/>
<name>A0A7D6VF80_9NOCA</name>
<organism evidence="1 2">
    <name type="scientific">Nocardia huaxiensis</name>
    <dbReference type="NCBI Taxonomy" id="2755382"/>
    <lineage>
        <taxon>Bacteria</taxon>
        <taxon>Bacillati</taxon>
        <taxon>Actinomycetota</taxon>
        <taxon>Actinomycetes</taxon>
        <taxon>Mycobacteriales</taxon>
        <taxon>Nocardiaceae</taxon>
        <taxon>Nocardia</taxon>
    </lineage>
</organism>
<dbReference type="Proteomes" id="UP000515512">
    <property type="component" value="Chromosome"/>
</dbReference>
<reference evidence="1 2" key="1">
    <citation type="submission" date="2020-07" db="EMBL/GenBank/DDBJ databases">
        <authorList>
            <person name="Zhuang K."/>
            <person name="Ran Y."/>
        </authorList>
    </citation>
    <scope>NUCLEOTIDE SEQUENCE [LARGE SCALE GENOMIC DNA]</scope>
    <source>
        <strain evidence="1 2">WCH-YHL-001</strain>
    </source>
</reference>
<dbReference type="EMBL" id="CP059399">
    <property type="protein sequence ID" value="QLY33991.1"/>
    <property type="molecule type" value="Genomic_DNA"/>
</dbReference>
<dbReference type="RefSeq" id="WP_181585155.1">
    <property type="nucleotide sequence ID" value="NZ_CP059399.1"/>
</dbReference>
<accession>A0A7D6VF80</accession>